<dbReference type="RefSeq" id="YP_009478064.1">
    <property type="nucleotide sequence ID" value="NC_037476.1"/>
</dbReference>
<geneLocation type="mitochondrion" evidence="1"/>
<dbReference type="EMBL" id="MG029262">
    <property type="protein sequence ID" value="AVP12844.1"/>
    <property type="molecule type" value="Genomic_DNA"/>
</dbReference>
<sequence length="133" mass="14736">MGIVYLTCLNQALLAEENFLSLQWPSYLRKHGGAWQLIVNDKRDACFFFGSRLKSEYHMFFIFTETCTYSSPDQPGSELGLTLGPAASHHYLAKVLAEENQATLKAAKSMAFSGQLQGQIIHKLEATAFSPSG</sequence>
<organism evidence="1">
    <name type="scientific">Anthoceros angustus</name>
    <name type="common">Hornwort</name>
    <name type="synonym">Anthoceros formosae</name>
    <dbReference type="NCBI Taxonomy" id="48387"/>
    <lineage>
        <taxon>Eukaryota</taxon>
        <taxon>Viridiplantae</taxon>
        <taxon>Streptophyta</taxon>
        <taxon>Embryophyta</taxon>
        <taxon>Anthocerotophyta</taxon>
        <taxon>Anthocerotopsida</taxon>
        <taxon>Anthocerotidae</taxon>
        <taxon>Anthocerotales</taxon>
        <taxon>Anthocerotaceae</taxon>
        <taxon>Anthoceros</taxon>
    </lineage>
</organism>
<proteinExistence type="predicted"/>
<reference evidence="1" key="1">
    <citation type="journal article" date="2018" name="Bryologist">
        <title>Complete mitochondrial genome sequence of Anthoceros angustus: conservative evolution of the mitogenomes in hornworts.</title>
        <authorList>
            <person name="Dong S."/>
            <person name="Xue J."/>
            <person name="Zhang S."/>
            <person name="Zhang L."/>
            <person name="Wu H."/>
            <person name="Chen Z."/>
            <person name="Goffinet B."/>
            <person name="Liu Y."/>
        </authorList>
    </citation>
    <scope>NUCLEOTIDE SEQUENCE</scope>
</reference>
<accession>A0A2P1L4V7</accession>
<evidence type="ECO:0000313" key="1">
    <source>
        <dbReference type="EMBL" id="AVP12844.1"/>
    </source>
</evidence>
<keyword evidence="1" id="KW-0496">Mitochondrion</keyword>
<dbReference type="AlphaFoldDB" id="A0A2P1L4V7"/>
<protein>
    <submittedName>
        <fullName evidence="1">Uncharacterized protein</fullName>
    </submittedName>
</protein>
<dbReference type="GeneID" id="36494099"/>
<gene>
    <name evidence="1" type="primary">ORF134</name>
    <name evidence="1" type="ORF">AnanMp30</name>
</gene>
<name>A0A2P1L4V7_ANTAG</name>